<dbReference type="Gene3D" id="2.115.10.20">
    <property type="entry name" value="Glycosyl hydrolase domain, family 43"/>
    <property type="match status" value="1"/>
</dbReference>
<evidence type="ECO:0000256" key="2">
    <source>
        <dbReference type="ARBA" id="ARBA00022801"/>
    </source>
</evidence>
<comment type="similarity">
    <text evidence="1 6">Belongs to the glycosyl hydrolase 43 family.</text>
</comment>
<dbReference type="InterPro" id="IPR023296">
    <property type="entry name" value="Glyco_hydro_beta-prop_sf"/>
</dbReference>
<dbReference type="InterPro" id="IPR006710">
    <property type="entry name" value="Glyco_hydro_43"/>
</dbReference>
<dbReference type="GO" id="GO:0004553">
    <property type="term" value="F:hydrolase activity, hydrolyzing O-glycosyl compounds"/>
    <property type="evidence" value="ECO:0007669"/>
    <property type="project" value="InterPro"/>
</dbReference>
<dbReference type="Pfam" id="PF04616">
    <property type="entry name" value="Glyco_hydro_43"/>
    <property type="match status" value="1"/>
</dbReference>
<keyword evidence="3 6" id="KW-0326">Glycosidase</keyword>
<keyword evidence="2 6" id="KW-0378">Hydrolase</keyword>
<dbReference type="AlphaFoldDB" id="A0A1C0AR33"/>
<evidence type="ECO:0000256" key="5">
    <source>
        <dbReference type="PIRSR" id="PIRSR606710-2"/>
    </source>
</evidence>
<dbReference type="PANTHER" id="PTHR42812:SF5">
    <property type="entry name" value="ENDO-ARABINASE"/>
    <property type="match status" value="1"/>
</dbReference>
<dbReference type="InterPro" id="IPR051795">
    <property type="entry name" value="Glycosyl_Hydrlase_43"/>
</dbReference>
<dbReference type="SUPFAM" id="SSF75005">
    <property type="entry name" value="Arabinanase/levansucrase/invertase"/>
    <property type="match status" value="1"/>
</dbReference>
<feature type="active site" description="Proton donor" evidence="4">
    <location>
        <position position="187"/>
    </location>
</feature>
<name>A0A1C0AR33_9ACTN</name>
<dbReference type="PANTHER" id="PTHR42812">
    <property type="entry name" value="BETA-XYLOSIDASE"/>
    <property type="match status" value="1"/>
</dbReference>
<feature type="site" description="Important for catalytic activity, responsible for pKa modulation of the active site Glu and correct orientation of both the proton donor and substrate" evidence="5">
    <location>
        <position position="127"/>
    </location>
</feature>
<evidence type="ECO:0000313" key="7">
    <source>
        <dbReference type="EMBL" id="OCL36645.1"/>
    </source>
</evidence>
<sequence length="300" mass="32510">MPEPTNPVYPLDFPDPQVLPDGDGYLAIATNGNGMNVQTIHSDNLIEWRQGVDALPSVAPWSSSGKVWAPEIIEWPDGGYRLYYTTKAPDPAWQCVSVATSDTLAGPYVDDSGEPLICEIEEGGSIDASPFIDDDGTAYLYWKNDGNAIGVDTHLKVARLSPDGMAVEGEVTQLFKQDLHWEGHLVEGPAVVKVDGVYHMFYSANDYGSDRYAVGHAVADSALGPFVKDPEPVLSTNEVAAGPGHCQLFLKGGQWWMVYHAWKPGYVGDSLEGRKMWLSRVAFDGAAVTVDPPATELEAP</sequence>
<accession>A0A1C0AR33</accession>
<evidence type="ECO:0000256" key="1">
    <source>
        <dbReference type="ARBA" id="ARBA00009865"/>
    </source>
</evidence>
<evidence type="ECO:0000313" key="8">
    <source>
        <dbReference type="Proteomes" id="UP000093501"/>
    </source>
</evidence>
<evidence type="ECO:0000256" key="6">
    <source>
        <dbReference type="RuleBase" id="RU361187"/>
    </source>
</evidence>
<dbReference type="CDD" id="cd08999">
    <property type="entry name" value="GH43_ABN-like"/>
    <property type="match status" value="1"/>
</dbReference>
<keyword evidence="8" id="KW-1185">Reference proteome</keyword>
<dbReference type="GO" id="GO:0005975">
    <property type="term" value="P:carbohydrate metabolic process"/>
    <property type="evidence" value="ECO:0007669"/>
    <property type="project" value="InterPro"/>
</dbReference>
<feature type="active site" description="Proton acceptor" evidence="4">
    <location>
        <position position="15"/>
    </location>
</feature>
<dbReference type="Proteomes" id="UP000093501">
    <property type="component" value="Unassembled WGS sequence"/>
</dbReference>
<comment type="caution">
    <text evidence="7">The sequence shown here is derived from an EMBL/GenBank/DDBJ whole genome shotgun (WGS) entry which is preliminary data.</text>
</comment>
<protein>
    <submittedName>
        <fullName evidence="7">Glycoside hydrolase family 43</fullName>
    </submittedName>
</protein>
<evidence type="ECO:0000256" key="4">
    <source>
        <dbReference type="PIRSR" id="PIRSR606710-1"/>
    </source>
</evidence>
<gene>
    <name evidence="7" type="ORF">BCR15_00725</name>
</gene>
<dbReference type="EMBL" id="MBQD01000011">
    <property type="protein sequence ID" value="OCL36645.1"/>
    <property type="molecule type" value="Genomic_DNA"/>
</dbReference>
<evidence type="ECO:0000256" key="3">
    <source>
        <dbReference type="ARBA" id="ARBA00023295"/>
    </source>
</evidence>
<organism evidence="7 8">
    <name type="scientific">Tessaracoccus lapidicaptus</name>
    <dbReference type="NCBI Taxonomy" id="1427523"/>
    <lineage>
        <taxon>Bacteria</taxon>
        <taxon>Bacillati</taxon>
        <taxon>Actinomycetota</taxon>
        <taxon>Actinomycetes</taxon>
        <taxon>Propionibacteriales</taxon>
        <taxon>Propionibacteriaceae</taxon>
        <taxon>Tessaracoccus</taxon>
    </lineage>
</organism>
<reference evidence="8" key="1">
    <citation type="submission" date="2016-07" db="EMBL/GenBank/DDBJ databases">
        <authorList>
            <person name="Florea S."/>
            <person name="Webb J.S."/>
            <person name="Jaromczyk J."/>
            <person name="Schardl C.L."/>
        </authorList>
    </citation>
    <scope>NUCLEOTIDE SEQUENCE [LARGE SCALE GENOMIC DNA]</scope>
    <source>
        <strain evidence="8">IPBSL-7</strain>
    </source>
</reference>
<proteinExistence type="inferred from homology"/>